<gene>
    <name evidence="1" type="ORF">LCGC14_0225590</name>
</gene>
<dbReference type="EMBL" id="LAZR01000108">
    <property type="protein sequence ID" value="KKN90616.1"/>
    <property type="molecule type" value="Genomic_DNA"/>
</dbReference>
<accession>A0A0F9WW41</accession>
<dbReference type="AlphaFoldDB" id="A0A0F9WW41"/>
<dbReference type="SUPFAM" id="SSF51445">
    <property type="entry name" value="(Trans)glycosidases"/>
    <property type="match status" value="1"/>
</dbReference>
<protein>
    <recommendedName>
        <fullName evidence="2">Glycoside hydrolase family 42 N-terminal domain-containing protein</fullName>
    </recommendedName>
</protein>
<proteinExistence type="predicted"/>
<dbReference type="Gene3D" id="3.20.20.80">
    <property type="entry name" value="Glycosidases"/>
    <property type="match status" value="1"/>
</dbReference>
<evidence type="ECO:0000313" key="1">
    <source>
        <dbReference type="EMBL" id="KKN90616.1"/>
    </source>
</evidence>
<name>A0A0F9WW41_9ZZZZ</name>
<dbReference type="PROSITE" id="PS51257">
    <property type="entry name" value="PROKAR_LIPOPROTEIN"/>
    <property type="match status" value="1"/>
</dbReference>
<reference evidence="1" key="1">
    <citation type="journal article" date="2015" name="Nature">
        <title>Complex archaea that bridge the gap between prokaryotes and eukaryotes.</title>
        <authorList>
            <person name="Spang A."/>
            <person name="Saw J.H."/>
            <person name="Jorgensen S.L."/>
            <person name="Zaremba-Niedzwiedzka K."/>
            <person name="Martijn J."/>
            <person name="Lind A.E."/>
            <person name="van Eijk R."/>
            <person name="Schleper C."/>
            <person name="Guy L."/>
            <person name="Ettema T.J."/>
        </authorList>
    </citation>
    <scope>NUCLEOTIDE SEQUENCE</scope>
</reference>
<dbReference type="InterPro" id="IPR017853">
    <property type="entry name" value="GH"/>
</dbReference>
<comment type="caution">
    <text evidence="1">The sequence shown here is derived from an EMBL/GenBank/DDBJ whole genome shotgun (WGS) entry which is preliminary data.</text>
</comment>
<sequence>MKLFVIVAACVGLAVVAGCGDLAVNMPIVEPIVEPSADALQRILEKNESFEFKKFPVGFWNYLKLGNPEHAAHVTEQEVQDWADVGATVMRGPGFDPDDPAQHALMSKLMDWAAERDIKMIIADRRFGSDRHQEAIDDFGRHPAYFGYQAADEPNGEYARRLFEAVGRQQAAADFPARPFINLGPSQPGNEEFIGVEKYSDYVDGAGGVAKVDLLSFDCYYQMHPGTSGWDIYYTNLREMREGGRRHGVPFWATLLSVGHFNYRCPSYDDLRWQFNTAVASGAQGVLYFFYYMRDPHGNYRFPPVDAFWEKTQTYDDLRIVHRAFHQRYGDLFLRLASTRTTFYPKPYGGGQAFTPNEVLKNIRPLGDGELVIGEFVDAEGKRYVMVVNNSTTDNAYVVLTFQGAKVKLYTRDWKGNERRGLDQSARSHGVREGDFRASYWLAPGQELFQRVDSEMIRTSAISTGIREAFAQGKPAQSAAPTEETQ</sequence>
<evidence type="ECO:0008006" key="2">
    <source>
        <dbReference type="Google" id="ProtNLM"/>
    </source>
</evidence>
<organism evidence="1">
    <name type="scientific">marine sediment metagenome</name>
    <dbReference type="NCBI Taxonomy" id="412755"/>
    <lineage>
        <taxon>unclassified sequences</taxon>
        <taxon>metagenomes</taxon>
        <taxon>ecological metagenomes</taxon>
    </lineage>
</organism>